<dbReference type="HOGENOM" id="CLU_1183951_0_0_11"/>
<keyword evidence="3" id="KW-1185">Reference proteome</keyword>
<sequence>MEEALRQAFELIRSWLVDWQAAWEFLAATGTLAAVWVAVHVARTERGDRIQSDKDRAAIENAYRDAVDFESRMLRQQYAATAGVFVQAVAGPPGTGVSAVSFLAELTNHGNTPLFEVEVIERIPKDVDRNSVVDWRIGNARHGRVPMQGERGGFDLKGGRLVVTTGSHTRAALQPGATMTVHLENTTVTGVFSDDVGFQFYDIQGRRWVRFFRSELTETTPQRPGTLAPVGTDR</sequence>
<protein>
    <submittedName>
        <fullName evidence="2">Uncharacterized protein</fullName>
    </submittedName>
</protein>
<name>F5XI18_MICPN</name>
<dbReference type="KEGG" id="mph:MLP_26730"/>
<dbReference type="EMBL" id="AP012204">
    <property type="protein sequence ID" value="BAK35687.1"/>
    <property type="molecule type" value="Genomic_DNA"/>
</dbReference>
<accession>F5XI18</accession>
<feature type="transmembrane region" description="Helical" evidence="1">
    <location>
        <begin position="20"/>
        <end position="42"/>
    </location>
</feature>
<organism evidence="2 3">
    <name type="scientific">Microlunatus phosphovorus (strain ATCC 700054 / DSM 10555 / JCM 9379 / NBRC 101784 / NCIMB 13414 / VKM Ac-1990 / NM-1)</name>
    <dbReference type="NCBI Taxonomy" id="1032480"/>
    <lineage>
        <taxon>Bacteria</taxon>
        <taxon>Bacillati</taxon>
        <taxon>Actinomycetota</taxon>
        <taxon>Actinomycetes</taxon>
        <taxon>Propionibacteriales</taxon>
        <taxon>Propionibacteriaceae</taxon>
        <taxon>Microlunatus</taxon>
    </lineage>
</organism>
<keyword evidence="1" id="KW-0812">Transmembrane</keyword>
<evidence type="ECO:0000313" key="3">
    <source>
        <dbReference type="Proteomes" id="UP000007947"/>
    </source>
</evidence>
<dbReference type="RefSeq" id="WP_013863556.1">
    <property type="nucleotide sequence ID" value="NC_015635.1"/>
</dbReference>
<gene>
    <name evidence="2" type="ordered locus">MLP_26730</name>
</gene>
<dbReference type="AlphaFoldDB" id="F5XI18"/>
<reference evidence="2 3" key="1">
    <citation type="submission" date="2011-05" db="EMBL/GenBank/DDBJ databases">
        <title>Whole genome sequence of Microlunatus phosphovorus NM-1.</title>
        <authorList>
            <person name="Hosoyama A."/>
            <person name="Sasaki K."/>
            <person name="Harada T."/>
            <person name="Igarashi R."/>
            <person name="Kawakoshi A."/>
            <person name="Sasagawa M."/>
            <person name="Fukada J."/>
            <person name="Nakamura S."/>
            <person name="Katano Y."/>
            <person name="Hanada S."/>
            <person name="Kamagata Y."/>
            <person name="Nakamura N."/>
            <person name="Yamazaki S."/>
            <person name="Fujita N."/>
        </authorList>
    </citation>
    <scope>NUCLEOTIDE SEQUENCE [LARGE SCALE GENOMIC DNA]</scope>
    <source>
        <strain evidence="3">ATCC 700054 / DSM 10555 / JCM 9379 / NBRC 101784 / NCIMB 13414 / VKM Ac-1990 / NM-1</strain>
    </source>
</reference>
<keyword evidence="1" id="KW-1133">Transmembrane helix</keyword>
<keyword evidence="1" id="KW-0472">Membrane</keyword>
<dbReference type="Proteomes" id="UP000007947">
    <property type="component" value="Chromosome"/>
</dbReference>
<evidence type="ECO:0000256" key="1">
    <source>
        <dbReference type="SAM" id="Phobius"/>
    </source>
</evidence>
<evidence type="ECO:0000313" key="2">
    <source>
        <dbReference type="EMBL" id="BAK35687.1"/>
    </source>
</evidence>
<proteinExistence type="predicted"/>